<comment type="caution">
    <text evidence="5">The sequence shown here is derived from an EMBL/GenBank/DDBJ whole genome shotgun (WGS) entry which is preliminary data.</text>
</comment>
<dbReference type="GO" id="GO:0005829">
    <property type="term" value="C:cytosol"/>
    <property type="evidence" value="ECO:0007669"/>
    <property type="project" value="TreeGrafter"/>
</dbReference>
<protein>
    <submittedName>
        <fullName evidence="5">Metalloprotease PmbA</fullName>
    </submittedName>
</protein>
<dbReference type="PANTHER" id="PTHR43421:SF1">
    <property type="entry name" value="METALLOPROTEASE PMBA"/>
    <property type="match status" value="1"/>
</dbReference>
<dbReference type="PANTHER" id="PTHR43421">
    <property type="entry name" value="METALLOPROTEASE PMBA"/>
    <property type="match status" value="1"/>
</dbReference>
<dbReference type="InterPro" id="IPR002510">
    <property type="entry name" value="Metalloprtase-TldD/E_N"/>
</dbReference>
<dbReference type="EMBL" id="BJKP01000003">
    <property type="protein sequence ID" value="GEA25949.1"/>
    <property type="molecule type" value="Genomic_DNA"/>
</dbReference>
<keyword evidence="5" id="KW-0645">Protease</keyword>
<dbReference type="Pfam" id="PF19290">
    <property type="entry name" value="PmbA_TldD_2nd"/>
    <property type="match status" value="1"/>
</dbReference>
<dbReference type="InterPro" id="IPR047657">
    <property type="entry name" value="PmbA"/>
</dbReference>
<evidence type="ECO:0000256" key="1">
    <source>
        <dbReference type="ARBA" id="ARBA00005836"/>
    </source>
</evidence>
<dbReference type="InterPro" id="IPR045569">
    <property type="entry name" value="Metalloprtase-TldD/E_C"/>
</dbReference>
<keyword evidence="5" id="KW-0482">Metalloprotease</keyword>
<reference evidence="5 6" key="1">
    <citation type="journal article" date="2019" name="FEMS Microbiol. Lett.">
        <title>A novel salt-tolerant genotype illuminates the sucrose gene evolution in freshwater bloom-forming cyanobacterium Microcystis aeruginosa.</title>
        <authorList>
            <person name="Tanabe Y."/>
            <person name="Yamaguchi H."/>
            <person name="Sano T."/>
            <person name="Kawachi M."/>
        </authorList>
    </citation>
    <scope>NUCLEOTIDE SEQUENCE [LARGE SCALE GENOMIC DNA]</scope>
    <source>
        <strain evidence="5 6">NIES-4325</strain>
    </source>
</reference>
<dbReference type="Pfam" id="PF01523">
    <property type="entry name" value="PmbA_TldD_1st"/>
    <property type="match status" value="1"/>
</dbReference>
<feature type="domain" description="Metalloprotease TldD/E N-terminal" evidence="2">
    <location>
        <begin position="56"/>
        <end position="119"/>
    </location>
</feature>
<dbReference type="SUPFAM" id="SSF111283">
    <property type="entry name" value="Putative modulator of DNA gyrase, PmbA/TldD"/>
    <property type="match status" value="1"/>
</dbReference>
<evidence type="ECO:0000259" key="2">
    <source>
        <dbReference type="Pfam" id="PF01523"/>
    </source>
</evidence>
<dbReference type="InterPro" id="IPR036059">
    <property type="entry name" value="TldD/PmbA_sf"/>
</dbReference>
<name>A0A5J4F4Q8_MICAE</name>
<evidence type="ECO:0000259" key="4">
    <source>
        <dbReference type="Pfam" id="PF19290"/>
    </source>
</evidence>
<feature type="domain" description="Metalloprotease TldD/E central" evidence="4">
    <location>
        <begin position="150"/>
        <end position="253"/>
    </location>
</feature>
<evidence type="ECO:0000259" key="3">
    <source>
        <dbReference type="Pfam" id="PF19289"/>
    </source>
</evidence>
<dbReference type="InterPro" id="IPR045570">
    <property type="entry name" value="Metalloprtase-TldD/E_cen_dom"/>
</dbReference>
<keyword evidence="5" id="KW-0378">Hydrolase</keyword>
<dbReference type="GO" id="GO:0006508">
    <property type="term" value="P:proteolysis"/>
    <property type="evidence" value="ECO:0007669"/>
    <property type="project" value="UniProtKB-KW"/>
</dbReference>
<evidence type="ECO:0000313" key="5">
    <source>
        <dbReference type="EMBL" id="GEA25949.1"/>
    </source>
</evidence>
<organism evidence="5 6">
    <name type="scientific">Microcystis aeruginosa NIES-4325</name>
    <dbReference type="NCBI Taxonomy" id="2569534"/>
    <lineage>
        <taxon>Bacteria</taxon>
        <taxon>Bacillati</taxon>
        <taxon>Cyanobacteriota</taxon>
        <taxon>Cyanophyceae</taxon>
        <taxon>Oscillatoriophycideae</taxon>
        <taxon>Chroococcales</taxon>
        <taxon>Microcystaceae</taxon>
        <taxon>Microcystis</taxon>
    </lineage>
</organism>
<comment type="similarity">
    <text evidence="1">Belongs to the peptidase U62 family.</text>
</comment>
<sequence length="480" mass="51753">MLGFYLKFPHSPTSLSPYHPIPLSPILQHQKKSMPKVEDIAQIANSSAQALGIAKYDIYGSSVDETDVDVFQGEPKQVQASNRSSVIVRVWNQDNQVGVTSTTDVDPVGLQLALKTAQEASFFGVKENVPDFSPAATAPTTEVASEMSNQAPVSTLIDKLLAAEKSLLSAHPAIASVPYNGLGQQQVRRFYLNSDGAMRQEARSYASVYLYTKTEQEGKKPRSAGAFRVSPGLEKLDIDGCIEEAISKTVSHLDYQPITTGKYLVVFAPRAFLSLMGAFSNLFNAQNVLDKQSLSTPESLGTQIAATALNLCDDALHPANISAETFDSEGTPTRRVELIKEGILSNFLHSTITAKRMNTEPTGNGNIGAKVTVSPHFYHVFASANQPKSYSLETAENVVLIDSLQALHAGVNSLQGSFSLPFDGWLVNKNERISIDSATVAGDILTLLKSIVYLEPEAVITPSGVCPYVWVEGLSITGEA</sequence>
<dbReference type="AlphaFoldDB" id="A0A5J4F4Q8"/>
<feature type="domain" description="Metalloprotease TldD/E C-terminal" evidence="3">
    <location>
        <begin position="260"/>
        <end position="478"/>
    </location>
</feature>
<dbReference type="Pfam" id="PF19289">
    <property type="entry name" value="PmbA_TldD_3rd"/>
    <property type="match status" value="1"/>
</dbReference>
<dbReference type="Proteomes" id="UP000376575">
    <property type="component" value="Unassembled WGS sequence"/>
</dbReference>
<accession>A0A5J4F4Q8</accession>
<proteinExistence type="inferred from homology"/>
<evidence type="ECO:0000313" key="6">
    <source>
        <dbReference type="Proteomes" id="UP000376575"/>
    </source>
</evidence>
<gene>
    <name evidence="5" type="primary">pmbA</name>
    <name evidence="5" type="ORF">MiAbW_00488</name>
</gene>
<dbReference type="InterPro" id="IPR035068">
    <property type="entry name" value="TldD/PmbA_N"/>
</dbReference>
<dbReference type="GO" id="GO:0008237">
    <property type="term" value="F:metallopeptidase activity"/>
    <property type="evidence" value="ECO:0007669"/>
    <property type="project" value="UniProtKB-KW"/>
</dbReference>
<dbReference type="Gene3D" id="3.30.2290.10">
    <property type="entry name" value="PmbA/TldD superfamily"/>
    <property type="match status" value="1"/>
</dbReference>